<evidence type="ECO:0000256" key="7">
    <source>
        <dbReference type="ARBA" id="ARBA00022778"/>
    </source>
</evidence>
<dbReference type="PROSITE" id="PS50065">
    <property type="entry name" value="HMG_COA_REDUCTASE_4"/>
    <property type="match status" value="1"/>
</dbReference>
<name>A0A8C4Q389_EPTBU</name>
<dbReference type="InterPro" id="IPR002202">
    <property type="entry name" value="HMG_CoA_Rdtase"/>
</dbReference>
<reference evidence="19" key="1">
    <citation type="submission" date="2025-08" db="UniProtKB">
        <authorList>
            <consortium name="Ensembl"/>
        </authorList>
    </citation>
    <scope>IDENTIFICATION</scope>
</reference>
<sequence length="689" mass="75358">MCFYFIYLFFNFIYFYWSFSSDYFFALRKILLLAALCANFELLAFSSSTCAKSPTPNPHQNSPLILLGYCRPIWQLSQLAQVLQEEEDNKPNPVAQRVKIIMSLGLALVHVHSRWVAEPHSSVPDTAKGMLSTTDATLNIRPKTEVPDISLFLNMGIEEVITLGLALVLSVKYIFFERMENEMVLAESPFIEPLPMRPVGSETPGEMSEMIKPENCETEYVEPTKPMFVLGDDNPLDVQPSPPEKEVLPTQPRSLQECKEIFNSEKGPRFLLDEEVIKLVQARFVPSYKLESALECPERAVDIRRQMLVPLLPSHSALEHLPFKNYDYSLVMGACCENVIGYLPMPVGVVGPLHLDEQLFHVPIATTEGCLVASTNRGCRAIMLGGGAYSAVLADGMTRGPVVTLPTAIQAAQVKAWVEDAEGFSFIKEKFDSTSRFAKLRRLHVGLAGRHLYIRFQAKTGDAMGMNMLSKGTDVALIALRERFPDLKIMSVSGNFCTDKKPSALNWLEGRGKSVVCETILPSTVVRQILKTSTKALVELNISKNLVGSAMAGSIGGFNAHAANVVTAIYIACGQDPAQNVSSSNCMTLMEATGDMGDDLYVSCTMPSLEVGTVGGGTVLPAQQACLKMLGVQGSAADVGVNAQTLARVVCGTVLAGEISLMAALSAGHLVKSHLEKNRWAGEPNNFYH</sequence>
<keyword evidence="14 18" id="KW-0472">Membrane</keyword>
<dbReference type="NCBIfam" id="TIGR00533">
    <property type="entry name" value="HMG_CoA_R_NADP"/>
    <property type="match status" value="1"/>
</dbReference>
<dbReference type="InterPro" id="IPR023074">
    <property type="entry name" value="HMG_CoA_Rdtase_cat_sf"/>
</dbReference>
<keyword evidence="20" id="KW-1185">Reference proteome</keyword>
<evidence type="ECO:0000256" key="5">
    <source>
        <dbReference type="ARBA" id="ARBA00022548"/>
    </source>
</evidence>
<keyword evidence="16" id="KW-0325">Glycoprotein</keyword>
<dbReference type="Gene3D" id="3.90.770.10">
    <property type="entry name" value="3-hydroxy-3-methylglutaryl-coenzyme A Reductase, Chain A, domain 2"/>
    <property type="match status" value="1"/>
</dbReference>
<evidence type="ECO:0000313" key="20">
    <source>
        <dbReference type="Proteomes" id="UP000694388"/>
    </source>
</evidence>
<protein>
    <recommendedName>
        <fullName evidence="18">3-hydroxy-3-methylglutaryl coenzyme A reductase</fullName>
        <shortName evidence="18">HMG-CoA reductase</shortName>
        <ecNumber evidence="18">1.1.1.34</ecNumber>
    </recommendedName>
</protein>
<comment type="caution">
    <text evidence="18">Lacks conserved residue(s) required for the propagation of feature annotation.</text>
</comment>
<evidence type="ECO:0000256" key="8">
    <source>
        <dbReference type="ARBA" id="ARBA00022824"/>
    </source>
</evidence>
<comment type="subcellular location">
    <subcellularLocation>
        <location evidence="1 18">Endoplasmic reticulum membrane</location>
        <topology evidence="1 18">Multi-pass membrane protein</topology>
    </subcellularLocation>
    <subcellularLocation>
        <location evidence="2">Peroxisome membrane</location>
        <topology evidence="2">Multi-pass membrane protein</topology>
    </subcellularLocation>
</comment>
<evidence type="ECO:0000256" key="18">
    <source>
        <dbReference type="RuleBase" id="RU361219"/>
    </source>
</evidence>
<dbReference type="EC" id="1.1.1.34" evidence="18"/>
<evidence type="ECO:0000256" key="13">
    <source>
        <dbReference type="ARBA" id="ARBA00023011"/>
    </source>
</evidence>
<dbReference type="AlphaFoldDB" id="A0A8C4Q389"/>
<keyword evidence="7" id="KW-0152">Cholesterol biosynthesis</keyword>
<dbReference type="PRINTS" id="PR00071">
    <property type="entry name" value="HMGCOARDTASE"/>
</dbReference>
<evidence type="ECO:0000256" key="3">
    <source>
        <dbReference type="ARBA" id="ARBA00005084"/>
    </source>
</evidence>
<dbReference type="PROSITE" id="PS00318">
    <property type="entry name" value="HMG_COA_REDUCTASE_2"/>
    <property type="match status" value="1"/>
</dbReference>
<evidence type="ECO:0000256" key="2">
    <source>
        <dbReference type="ARBA" id="ARBA00004585"/>
    </source>
</evidence>
<evidence type="ECO:0000256" key="17">
    <source>
        <dbReference type="ARBA" id="ARBA00049909"/>
    </source>
</evidence>
<evidence type="ECO:0000256" key="4">
    <source>
        <dbReference type="ARBA" id="ARBA00007661"/>
    </source>
</evidence>
<accession>A0A8C4Q389</accession>
<keyword evidence="10" id="KW-0752">Steroid biosynthesis</keyword>
<dbReference type="GO" id="GO:0050661">
    <property type="term" value="F:NADP binding"/>
    <property type="evidence" value="ECO:0007669"/>
    <property type="project" value="InterPro"/>
</dbReference>
<dbReference type="PROSITE" id="PS00066">
    <property type="entry name" value="HMG_COA_REDUCTASE_1"/>
    <property type="match status" value="1"/>
</dbReference>
<feature type="transmembrane region" description="Helical" evidence="18">
    <location>
        <begin position="6"/>
        <end position="25"/>
    </location>
</feature>
<dbReference type="InterPro" id="IPR009029">
    <property type="entry name" value="HMG_CoA_Rdtase_sub-bd_dom_sf"/>
</dbReference>
<dbReference type="InterPro" id="IPR004816">
    <property type="entry name" value="HMG_CoA_Rdtase_metazoan"/>
</dbReference>
<evidence type="ECO:0000256" key="9">
    <source>
        <dbReference type="ARBA" id="ARBA00022857"/>
    </source>
</evidence>
<dbReference type="Pfam" id="PF00368">
    <property type="entry name" value="HMG-CoA_red"/>
    <property type="match status" value="1"/>
</dbReference>
<keyword evidence="13" id="KW-0756">Sterol biosynthesis</keyword>
<reference evidence="19" key="2">
    <citation type="submission" date="2025-09" db="UniProtKB">
        <authorList>
            <consortium name="Ensembl"/>
        </authorList>
    </citation>
    <scope>IDENTIFICATION</scope>
</reference>
<dbReference type="Proteomes" id="UP000694388">
    <property type="component" value="Unplaced"/>
</dbReference>
<dbReference type="InterPro" id="IPR004554">
    <property type="entry name" value="HMG_CoA_Rdtase_eu_arc"/>
</dbReference>
<comment type="pathway">
    <text evidence="3 18">Metabolic intermediate biosynthesis; (R)-mevalonate biosynthesis; (R)-mevalonate from acetyl-CoA: step 3/3.</text>
</comment>
<dbReference type="InterPro" id="IPR009023">
    <property type="entry name" value="HMG_CoA_Rdtase_NAD(P)-bd_sf"/>
</dbReference>
<dbReference type="GO" id="GO:0015936">
    <property type="term" value="P:coenzyme A metabolic process"/>
    <property type="evidence" value="ECO:0007669"/>
    <property type="project" value="InterPro"/>
</dbReference>
<keyword evidence="12 18" id="KW-0560">Oxidoreductase</keyword>
<dbReference type="PANTHER" id="PTHR10572">
    <property type="entry name" value="3-HYDROXY-3-METHYLGLUTARYL-COENZYME A REDUCTASE"/>
    <property type="match status" value="1"/>
</dbReference>
<keyword evidence="10" id="KW-0444">Lipid biosynthesis</keyword>
<evidence type="ECO:0000256" key="1">
    <source>
        <dbReference type="ARBA" id="ARBA00004477"/>
    </source>
</evidence>
<keyword evidence="5" id="KW-0153">Cholesterol metabolism</keyword>
<dbReference type="FunFam" id="3.90.770.10:FF:000002">
    <property type="entry name" value="3-hydroxy-3-methylglutaryl coenzyme A reductase"/>
    <property type="match status" value="1"/>
</dbReference>
<keyword evidence="13" id="KW-0753">Steroid metabolism</keyword>
<comment type="catalytic activity">
    <reaction evidence="17">
        <text>(R)-mevalonate + 2 NADP(+) + CoA = (3S)-3-hydroxy-3-methylglutaryl-CoA + 2 NADPH + 2 H(+)</text>
        <dbReference type="Rhea" id="RHEA:15989"/>
        <dbReference type="ChEBI" id="CHEBI:15378"/>
        <dbReference type="ChEBI" id="CHEBI:36464"/>
        <dbReference type="ChEBI" id="CHEBI:43074"/>
        <dbReference type="ChEBI" id="CHEBI:57287"/>
        <dbReference type="ChEBI" id="CHEBI:57783"/>
        <dbReference type="ChEBI" id="CHEBI:58349"/>
        <dbReference type="EC" id="1.1.1.34"/>
    </reaction>
    <physiologicalReaction direction="right-to-left" evidence="17">
        <dbReference type="Rhea" id="RHEA:15991"/>
    </physiologicalReaction>
</comment>
<evidence type="ECO:0000256" key="6">
    <source>
        <dbReference type="ARBA" id="ARBA00022692"/>
    </source>
</evidence>
<dbReference type="GO" id="GO:0005789">
    <property type="term" value="C:endoplasmic reticulum membrane"/>
    <property type="evidence" value="ECO:0007669"/>
    <property type="project" value="UniProtKB-SubCell"/>
</dbReference>
<dbReference type="Ensembl" id="ENSEBUT00000009885.1">
    <property type="protein sequence ID" value="ENSEBUP00000009362.1"/>
    <property type="gene ID" value="ENSEBUG00000006021.1"/>
</dbReference>
<keyword evidence="8 18" id="KW-0256">Endoplasmic reticulum</keyword>
<keyword evidence="13" id="KW-1207">Sterol metabolism</keyword>
<evidence type="ECO:0000256" key="12">
    <source>
        <dbReference type="ARBA" id="ARBA00023002"/>
    </source>
</evidence>
<dbReference type="GO" id="GO:0006695">
    <property type="term" value="P:cholesterol biosynthetic process"/>
    <property type="evidence" value="ECO:0007669"/>
    <property type="project" value="UniProtKB-KW"/>
</dbReference>
<dbReference type="FunFam" id="1.10.3270.10:FF:000001">
    <property type="entry name" value="3-hydroxy-3-methylglutaryl coenzyme A reductase"/>
    <property type="match status" value="1"/>
</dbReference>
<keyword evidence="9 18" id="KW-0521">NADP</keyword>
<dbReference type="FunFam" id="3.30.70.420:FF:000001">
    <property type="entry name" value="3-hydroxy-3-methylglutaryl coenzyme A reductase"/>
    <property type="match status" value="1"/>
</dbReference>
<comment type="similarity">
    <text evidence="4 18">Belongs to the HMG-CoA reductase family.</text>
</comment>
<dbReference type="InterPro" id="IPR023076">
    <property type="entry name" value="HMG_CoA_Rdtase_CS"/>
</dbReference>
<keyword evidence="15" id="KW-0576">Peroxisome</keyword>
<evidence type="ECO:0000313" key="19">
    <source>
        <dbReference type="Ensembl" id="ENSEBUP00000009362.1"/>
    </source>
</evidence>
<evidence type="ECO:0000256" key="15">
    <source>
        <dbReference type="ARBA" id="ARBA00023140"/>
    </source>
</evidence>
<evidence type="ECO:0000256" key="11">
    <source>
        <dbReference type="ARBA" id="ARBA00022989"/>
    </source>
</evidence>
<dbReference type="InterPro" id="IPR023282">
    <property type="entry name" value="HMG_CoA_Rdtase_N"/>
</dbReference>
<evidence type="ECO:0000256" key="14">
    <source>
        <dbReference type="ARBA" id="ARBA00023136"/>
    </source>
</evidence>
<dbReference type="GO" id="GO:0005778">
    <property type="term" value="C:peroxisomal membrane"/>
    <property type="evidence" value="ECO:0007669"/>
    <property type="project" value="UniProtKB-SubCell"/>
</dbReference>
<dbReference type="Gene3D" id="3.30.70.420">
    <property type="entry name" value="Hydroxymethylglutaryl-CoA reductase, class I/II, NAD/NADP-binding domain"/>
    <property type="match status" value="1"/>
</dbReference>
<evidence type="ECO:0000256" key="10">
    <source>
        <dbReference type="ARBA" id="ARBA00022955"/>
    </source>
</evidence>
<dbReference type="PANTHER" id="PTHR10572:SF24">
    <property type="entry name" value="3-HYDROXY-3-METHYLGLUTARYL-COENZYME A REDUCTASE"/>
    <property type="match status" value="1"/>
</dbReference>
<dbReference type="Gene3D" id="1.10.3270.10">
    <property type="entry name" value="HMGR, N-terminal domain"/>
    <property type="match status" value="1"/>
</dbReference>
<dbReference type="NCBIfam" id="TIGR00920">
    <property type="entry name" value="2A060605"/>
    <property type="match status" value="1"/>
</dbReference>
<dbReference type="CDD" id="cd00643">
    <property type="entry name" value="HMG-CoA_reductase_classI"/>
    <property type="match status" value="1"/>
</dbReference>
<dbReference type="SUPFAM" id="SSF55035">
    <property type="entry name" value="NAD-binding domain of HMG-CoA reductase"/>
    <property type="match status" value="1"/>
</dbReference>
<organism evidence="19 20">
    <name type="scientific">Eptatretus burgeri</name>
    <name type="common">Inshore hagfish</name>
    <dbReference type="NCBI Taxonomy" id="7764"/>
    <lineage>
        <taxon>Eukaryota</taxon>
        <taxon>Metazoa</taxon>
        <taxon>Chordata</taxon>
        <taxon>Craniata</taxon>
        <taxon>Vertebrata</taxon>
        <taxon>Cyclostomata</taxon>
        <taxon>Myxini</taxon>
        <taxon>Myxiniformes</taxon>
        <taxon>Myxinidae</taxon>
        <taxon>Eptatretinae</taxon>
        <taxon>Eptatretus</taxon>
    </lineage>
</organism>
<dbReference type="OMA" id="GFAVMKE"/>
<dbReference type="UniPathway" id="UPA00058">
    <property type="reaction ID" value="UER00103"/>
</dbReference>
<dbReference type="GO" id="GO:0008299">
    <property type="term" value="P:isoprenoid biosynthetic process"/>
    <property type="evidence" value="ECO:0007669"/>
    <property type="project" value="InterPro"/>
</dbReference>
<dbReference type="SUPFAM" id="SSF56542">
    <property type="entry name" value="Substrate-binding domain of HMG-CoA reductase"/>
    <property type="match status" value="1"/>
</dbReference>
<keyword evidence="6 18" id="KW-0812">Transmembrane</keyword>
<proteinExistence type="inferred from homology"/>
<keyword evidence="11 18" id="KW-1133">Transmembrane helix</keyword>
<dbReference type="GeneTree" id="ENSGT00940000155305"/>
<dbReference type="GO" id="GO:0004420">
    <property type="term" value="F:hydroxymethylglutaryl-CoA reductase (NADPH) activity"/>
    <property type="evidence" value="ECO:0007669"/>
    <property type="project" value="UniProtKB-EC"/>
</dbReference>
<keyword evidence="10" id="KW-0443">Lipid metabolism</keyword>
<evidence type="ECO:0000256" key="16">
    <source>
        <dbReference type="ARBA" id="ARBA00023180"/>
    </source>
</evidence>